<dbReference type="InterPro" id="IPR000160">
    <property type="entry name" value="GGDEF_dom"/>
</dbReference>
<dbReference type="SMART" id="SM00448">
    <property type="entry name" value="REC"/>
    <property type="match status" value="1"/>
</dbReference>
<dbReference type="InterPro" id="IPR043128">
    <property type="entry name" value="Rev_trsase/Diguanyl_cyclase"/>
</dbReference>
<feature type="domain" description="GGDEF" evidence="3">
    <location>
        <begin position="199"/>
        <end position="335"/>
    </location>
</feature>
<dbReference type="InterPro" id="IPR029787">
    <property type="entry name" value="Nucleotide_cyclase"/>
</dbReference>
<feature type="domain" description="Response regulatory" evidence="2">
    <location>
        <begin position="12"/>
        <end position="128"/>
    </location>
</feature>
<dbReference type="PANTHER" id="PTHR45138">
    <property type="entry name" value="REGULATORY COMPONENTS OF SENSORY TRANSDUCTION SYSTEM"/>
    <property type="match status" value="1"/>
</dbReference>
<dbReference type="EC" id="2.7.7.65" evidence="4"/>
<dbReference type="EMBL" id="JAZBJZ010000079">
    <property type="protein sequence ID" value="MEE3718471.1"/>
    <property type="molecule type" value="Genomic_DNA"/>
</dbReference>
<dbReference type="RefSeq" id="WP_330484904.1">
    <property type="nucleotide sequence ID" value="NZ_JAZBJZ010000079.1"/>
</dbReference>
<evidence type="ECO:0000256" key="1">
    <source>
        <dbReference type="PROSITE-ProRule" id="PRU00169"/>
    </source>
</evidence>
<dbReference type="SMART" id="SM00267">
    <property type="entry name" value="GGDEF"/>
    <property type="match status" value="1"/>
</dbReference>
<keyword evidence="4" id="KW-0548">Nucleotidyltransferase</keyword>
<dbReference type="InterPro" id="IPR001789">
    <property type="entry name" value="Sig_transdc_resp-reg_receiver"/>
</dbReference>
<dbReference type="PROSITE" id="PS50887">
    <property type="entry name" value="GGDEF"/>
    <property type="match status" value="1"/>
</dbReference>
<dbReference type="NCBIfam" id="TIGR00254">
    <property type="entry name" value="GGDEF"/>
    <property type="match status" value="1"/>
</dbReference>
<gene>
    <name evidence="4" type="ORF">V2H45_17155</name>
</gene>
<evidence type="ECO:0000313" key="5">
    <source>
        <dbReference type="Proteomes" id="UP001333818"/>
    </source>
</evidence>
<dbReference type="Pfam" id="PF00072">
    <property type="entry name" value="Response_reg"/>
    <property type="match status" value="1"/>
</dbReference>
<dbReference type="GO" id="GO:0052621">
    <property type="term" value="F:diguanylate cyclase activity"/>
    <property type="evidence" value="ECO:0007669"/>
    <property type="project" value="UniProtKB-EC"/>
</dbReference>
<proteinExistence type="predicted"/>
<keyword evidence="4" id="KW-0808">Transferase</keyword>
<dbReference type="GO" id="GO:0005886">
    <property type="term" value="C:plasma membrane"/>
    <property type="evidence" value="ECO:0007669"/>
    <property type="project" value="TreeGrafter"/>
</dbReference>
<protein>
    <submittedName>
        <fullName evidence="4">Diguanylate cyclase</fullName>
        <ecNumber evidence="4">2.7.7.65</ecNumber>
    </submittedName>
</protein>
<evidence type="ECO:0000259" key="3">
    <source>
        <dbReference type="PROSITE" id="PS50887"/>
    </source>
</evidence>
<dbReference type="CDD" id="cd19920">
    <property type="entry name" value="REC_PA4781-like"/>
    <property type="match status" value="1"/>
</dbReference>
<dbReference type="CDD" id="cd01949">
    <property type="entry name" value="GGDEF"/>
    <property type="match status" value="1"/>
</dbReference>
<dbReference type="GO" id="GO:1902201">
    <property type="term" value="P:negative regulation of bacterial-type flagellum-dependent cell motility"/>
    <property type="evidence" value="ECO:0007669"/>
    <property type="project" value="TreeGrafter"/>
</dbReference>
<dbReference type="InterPro" id="IPR050469">
    <property type="entry name" value="Diguanylate_Cyclase"/>
</dbReference>
<dbReference type="SUPFAM" id="SSF52172">
    <property type="entry name" value="CheY-like"/>
    <property type="match status" value="1"/>
</dbReference>
<dbReference type="Proteomes" id="UP001333818">
    <property type="component" value="Unassembled WGS sequence"/>
</dbReference>
<dbReference type="SUPFAM" id="SSF55073">
    <property type="entry name" value="Nucleotide cyclase"/>
    <property type="match status" value="1"/>
</dbReference>
<dbReference type="Gene3D" id="3.30.70.270">
    <property type="match status" value="1"/>
</dbReference>
<comment type="caution">
    <text evidence="4">The sequence shown here is derived from an EMBL/GenBank/DDBJ whole genome shotgun (WGS) entry which is preliminary data.</text>
</comment>
<name>A0AAW9Q6B4_9CYAN</name>
<dbReference type="PROSITE" id="PS50110">
    <property type="entry name" value="RESPONSE_REGULATORY"/>
    <property type="match status" value="1"/>
</dbReference>
<evidence type="ECO:0000259" key="2">
    <source>
        <dbReference type="PROSITE" id="PS50110"/>
    </source>
</evidence>
<dbReference type="Gene3D" id="3.40.50.2300">
    <property type="match status" value="1"/>
</dbReference>
<dbReference type="GO" id="GO:0000160">
    <property type="term" value="P:phosphorelay signal transduction system"/>
    <property type="evidence" value="ECO:0007669"/>
    <property type="project" value="InterPro"/>
</dbReference>
<feature type="modified residue" description="4-aspartylphosphate" evidence="1">
    <location>
        <position position="61"/>
    </location>
</feature>
<keyword evidence="5" id="KW-1185">Reference proteome</keyword>
<dbReference type="Pfam" id="PF00990">
    <property type="entry name" value="GGDEF"/>
    <property type="match status" value="1"/>
</dbReference>
<dbReference type="GO" id="GO:0043709">
    <property type="term" value="P:cell adhesion involved in single-species biofilm formation"/>
    <property type="evidence" value="ECO:0007669"/>
    <property type="project" value="TreeGrafter"/>
</dbReference>
<reference evidence="4" key="1">
    <citation type="submission" date="2024-01" db="EMBL/GenBank/DDBJ databases">
        <title>Bank of Algae and Cyanobacteria of the Azores (BACA) strain genomes.</title>
        <authorList>
            <person name="Luz R."/>
            <person name="Cordeiro R."/>
            <person name="Fonseca A."/>
            <person name="Goncalves V."/>
        </authorList>
    </citation>
    <scope>NUCLEOTIDE SEQUENCE</scope>
    <source>
        <strain evidence="4">BACA0141</strain>
    </source>
</reference>
<sequence length="335" mass="37157">MNQHRQKKRHQTILIVDDTPANLRLVSSVLTNQGYIVRCLTSGKMALASAKADPPDLILLDVNMPDMSGYDVCRKLKSEPPTANIPVIFISALDEVLDRIQGFVVGGADYILKPFQIAEVLARVEAQLSLYQAQKQLQARNTQLQNQVSTQASVAEELQRNNQKLLELARLDSLTQVSNRRYFDAYLRMQWQELGEQQQPLSLIMCGVDFFKELNEYYGYYEGDNCLQKVAAAIQSVVDNPHALVARYGGAEFAVILPNADADNAVYLAELMRMHVNELKLVHESSSVSKYVTISVGVMGFVPVPGATPAIMITGASYALEEAKFAGHNCIYKVG</sequence>
<dbReference type="InterPro" id="IPR011006">
    <property type="entry name" value="CheY-like_superfamily"/>
</dbReference>
<evidence type="ECO:0000313" key="4">
    <source>
        <dbReference type="EMBL" id="MEE3718471.1"/>
    </source>
</evidence>
<keyword evidence="1" id="KW-0597">Phosphoprotein</keyword>
<dbReference type="PANTHER" id="PTHR45138:SF9">
    <property type="entry name" value="DIGUANYLATE CYCLASE DGCM-RELATED"/>
    <property type="match status" value="1"/>
</dbReference>
<accession>A0AAW9Q6B4</accession>
<organism evidence="4 5">
    <name type="scientific">Tumidithrix elongata BACA0141</name>
    <dbReference type="NCBI Taxonomy" id="2716417"/>
    <lineage>
        <taxon>Bacteria</taxon>
        <taxon>Bacillati</taxon>
        <taxon>Cyanobacteriota</taxon>
        <taxon>Cyanophyceae</taxon>
        <taxon>Pseudanabaenales</taxon>
        <taxon>Pseudanabaenaceae</taxon>
        <taxon>Tumidithrix</taxon>
        <taxon>Tumidithrix elongata</taxon>
    </lineage>
</organism>
<dbReference type="AlphaFoldDB" id="A0AAW9Q6B4"/>